<keyword evidence="1" id="KW-0812">Transmembrane</keyword>
<dbReference type="SUPFAM" id="SSF82171">
    <property type="entry name" value="DPP6 N-terminal domain-like"/>
    <property type="match status" value="1"/>
</dbReference>
<keyword evidence="1" id="KW-0472">Membrane</keyword>
<evidence type="ECO:0000256" key="1">
    <source>
        <dbReference type="SAM" id="Phobius"/>
    </source>
</evidence>
<evidence type="ECO:0000313" key="3">
    <source>
        <dbReference type="EMBL" id="PJA46365.1"/>
    </source>
</evidence>
<reference evidence="4" key="1">
    <citation type="submission" date="2017-09" db="EMBL/GenBank/DDBJ databases">
        <title>Depth-based differentiation of microbial function through sediment-hosted aquifers and enrichment of novel symbionts in the deep terrestrial subsurface.</title>
        <authorList>
            <person name="Probst A.J."/>
            <person name="Ladd B."/>
            <person name="Jarett J.K."/>
            <person name="Geller-Mcgrath D.E."/>
            <person name="Sieber C.M.K."/>
            <person name="Emerson J.B."/>
            <person name="Anantharaman K."/>
            <person name="Thomas B.C."/>
            <person name="Malmstrom R."/>
            <person name="Stieglmeier M."/>
            <person name="Klingl A."/>
            <person name="Woyke T."/>
            <person name="Ryan C.M."/>
            <person name="Banfield J.F."/>
        </authorList>
    </citation>
    <scope>NUCLEOTIDE SEQUENCE [LARGE SCALE GENOMIC DNA]</scope>
</reference>
<dbReference type="InterPro" id="IPR013229">
    <property type="entry name" value="PEGA"/>
</dbReference>
<evidence type="ECO:0000313" key="4">
    <source>
        <dbReference type="Proteomes" id="UP000229749"/>
    </source>
</evidence>
<organism evidence="3 4">
    <name type="scientific">Candidatus Uhrbacteria bacterium CG_4_9_14_3_um_filter_36_7</name>
    <dbReference type="NCBI Taxonomy" id="1975033"/>
    <lineage>
        <taxon>Bacteria</taxon>
        <taxon>Candidatus Uhriibacteriota</taxon>
    </lineage>
</organism>
<dbReference type="EMBL" id="PFWS01000061">
    <property type="protein sequence ID" value="PJA46365.1"/>
    <property type="molecule type" value="Genomic_DNA"/>
</dbReference>
<keyword evidence="1" id="KW-1133">Transmembrane helix</keyword>
<gene>
    <name evidence="3" type="ORF">CO172_03805</name>
</gene>
<dbReference type="Proteomes" id="UP000229749">
    <property type="component" value="Unassembled WGS sequence"/>
</dbReference>
<name>A0A2M7XES1_9BACT</name>
<accession>A0A2M7XES1</accession>
<evidence type="ECO:0000259" key="2">
    <source>
        <dbReference type="Pfam" id="PF08308"/>
    </source>
</evidence>
<protein>
    <recommendedName>
        <fullName evidence="2">PEGA domain-containing protein</fullName>
    </recommendedName>
</protein>
<dbReference type="Pfam" id="PF08308">
    <property type="entry name" value="PEGA"/>
    <property type="match status" value="1"/>
</dbReference>
<feature type="domain" description="PEGA" evidence="2">
    <location>
        <begin position="45"/>
        <end position="105"/>
    </location>
</feature>
<feature type="transmembrane region" description="Helical" evidence="1">
    <location>
        <begin position="9"/>
        <end position="30"/>
    </location>
</feature>
<sequence length="449" mass="52320">MLSLSFRRFLYTIFVLGFLFSAPMLVFYTAGYRFHFPTQRFIKTGSISLSSLPRQAMVFLNEKKQGTTPILLDQLFSGSYKIRLEKPGYIPWEKWVSVKETSTTVLENINLFLEENPLLLSPLSQKTLINPSGKNFILILEQAAWIELWQSSFDQIEKKLLLRLPQSRSENLSFKWSALGTYLLIEDNQNEKTHWTVIDLEKNIQQKIEINQMSPVSVMWDPDLDDTLYVQFPSGLYVFSLSQQTQEKLSDKTIMGIARGNDLLFVENSISQETLFVQKKGKNGLEEIVRSLPKGNYTFLKAPMFFALLQDEDQEKIYLFETSRPNEPLLLSTHAREAFWNPQNPFELLYVNEFEIHVYNLSTHTNELITRVSQPIDSIAWHPRANIIFYEENGKIVALDRYQQIQSATIPMVEMENIQEFWLSVDGKKLYFIGSENRQASVFERRLQK</sequence>
<proteinExistence type="predicted"/>
<dbReference type="AlphaFoldDB" id="A0A2M7XES1"/>
<comment type="caution">
    <text evidence="3">The sequence shown here is derived from an EMBL/GenBank/DDBJ whole genome shotgun (WGS) entry which is preliminary data.</text>
</comment>